<dbReference type="Gene3D" id="3.40.50.150">
    <property type="entry name" value="Vaccinia Virus protein VP39"/>
    <property type="match status" value="1"/>
</dbReference>
<dbReference type="NCBIfam" id="NF003276">
    <property type="entry name" value="PRK04266.1-2"/>
    <property type="match status" value="1"/>
</dbReference>
<keyword evidence="6 7" id="KW-0694">RNA-binding</keyword>
<dbReference type="GO" id="GO:1990259">
    <property type="term" value="F:histone H2AQ104 methyltransferase activity"/>
    <property type="evidence" value="ECO:0007669"/>
    <property type="project" value="TreeGrafter"/>
</dbReference>
<dbReference type="GO" id="GO:0004674">
    <property type="term" value="F:protein serine/threonine kinase activity"/>
    <property type="evidence" value="ECO:0007669"/>
    <property type="project" value="UniProtKB-KW"/>
</dbReference>
<keyword evidence="9" id="KW-1185">Reference proteome</keyword>
<dbReference type="Pfam" id="PF01269">
    <property type="entry name" value="Fibrillarin"/>
    <property type="match status" value="1"/>
</dbReference>
<reference evidence="8 9" key="2">
    <citation type="journal article" date="2010" name="Proc. Natl. Acad. Sci. U.S.A.">
        <title>Enigmatic, ultrasmall, uncultivated Archaea.</title>
        <authorList>
            <person name="Baker B.J."/>
            <person name="Comolli L.R."/>
            <person name="Dick G.J."/>
            <person name="Hauser L.J."/>
            <person name="Hyatt D."/>
            <person name="Dill B.D."/>
            <person name="Land M.L."/>
            <person name="Verberkmoes N.C."/>
            <person name="Hettich R.L."/>
            <person name="Banfield J.F."/>
        </authorList>
    </citation>
    <scope>NUCLEOTIDE SEQUENCE [LARGE SCALE GENOMIC DNA]</scope>
    <source>
        <strain evidence="8">ARMAN-2</strain>
    </source>
</reference>
<dbReference type="SUPFAM" id="SSF53335">
    <property type="entry name" value="S-adenosyl-L-methionine-dependent methyltransferases"/>
    <property type="match status" value="1"/>
</dbReference>
<reference evidence="8 9" key="1">
    <citation type="journal article" date="2009" name="Genome Biol.">
        <title>Community-wide analysis of microbial genome sequence signatures.</title>
        <authorList>
            <person name="Dick G.J."/>
            <person name="Andersson A.F."/>
            <person name="Baker B.J."/>
            <person name="Simmons S.L."/>
            <person name="Thomas B.C."/>
            <person name="Yelton A.P."/>
            <person name="Banfield J.F."/>
        </authorList>
    </citation>
    <scope>NUCLEOTIDE SEQUENCE [LARGE SCALE GENOMIC DNA]</scope>
    <source>
        <strain evidence="8">ARMAN-2</strain>
    </source>
</reference>
<dbReference type="InterPro" id="IPR000692">
    <property type="entry name" value="Fibrillarin"/>
</dbReference>
<organism evidence="8 9">
    <name type="scientific">Candidatus Micrarchaeum acidiphilum ARMAN-2</name>
    <dbReference type="NCBI Taxonomy" id="425595"/>
    <lineage>
        <taxon>Archaea</taxon>
        <taxon>Candidatus Micrarchaeota</taxon>
        <taxon>Candidatus Micrarchaeia</taxon>
        <taxon>Candidatus Micrarchaeales</taxon>
        <taxon>Candidatus Micrarchaeaceae</taxon>
        <taxon>Candidatus Micrarchaeum</taxon>
    </lineage>
</organism>
<keyword evidence="3 7" id="KW-0489">Methyltransferase</keyword>
<evidence type="ECO:0000256" key="6">
    <source>
        <dbReference type="ARBA" id="ARBA00022884"/>
    </source>
</evidence>
<sequence length="222" mass="25119">MPDIKFEKLWDGVYRIDGRLATENIARGERVYGEELVDYNGSEYRLWNPYRSKLAAAIVNGLKTLNIKRGSDVLYVGAATGTTASHVSDMVGEDGTVYCIELSERNMRQLVKVCEKRPNMLPILGDARYPEKYSDVVEGCDVLYQDVSAREQAHILNQNERFLKAGGTAYFVIKSQSVDVGRSPGEVFKQELNNVNKDLRLVEKVGIEPFDRLHMFSVFVKD</sequence>
<dbReference type="SMART" id="SM01206">
    <property type="entry name" value="Fibrillarin"/>
    <property type="match status" value="1"/>
</dbReference>
<evidence type="ECO:0000256" key="3">
    <source>
        <dbReference type="ARBA" id="ARBA00022603"/>
    </source>
</evidence>
<comment type="similarity">
    <text evidence="1 7">Belongs to the methyltransferase superfamily. Fibrillarin family.</text>
</comment>
<dbReference type="AlphaFoldDB" id="C7DHR8"/>
<keyword evidence="4 7" id="KW-0808">Transferase</keyword>
<keyword evidence="8" id="KW-0418">Kinase</keyword>
<proteinExistence type="inferred from homology"/>
<dbReference type="GO" id="GO:0003723">
    <property type="term" value="F:RNA binding"/>
    <property type="evidence" value="ECO:0007669"/>
    <property type="project" value="UniProtKB-UniRule"/>
</dbReference>
<comment type="caution">
    <text evidence="7">Lacks conserved residue(s) required for the propagation of feature annotation.</text>
</comment>
<comment type="function">
    <text evidence="7">Involved in pre-rRNA and tRNA processing. Utilizes the methyl donor S-adenosyl-L-methionine to catalyze the site-specific 2'-hydroxyl methylation of ribose moieties in rRNA and tRNA. Site specificity is provided by a guide RNA that base pairs with the substrate. Methylation occurs at a characteristic distance from the sequence involved in base pairing with the guide RNA.</text>
</comment>
<evidence type="ECO:0000256" key="2">
    <source>
        <dbReference type="ARBA" id="ARBA00022552"/>
    </source>
</evidence>
<dbReference type="PIRSF" id="PIRSF006540">
    <property type="entry name" value="Nop17p"/>
    <property type="match status" value="1"/>
</dbReference>
<dbReference type="EMBL" id="GG697240">
    <property type="protein sequence ID" value="EET90170.1"/>
    <property type="molecule type" value="Genomic_DNA"/>
</dbReference>
<keyword evidence="8" id="KW-0723">Serine/threonine-protein kinase</keyword>
<dbReference type="PANTHER" id="PTHR10335">
    <property type="entry name" value="RRNA 2-O-METHYLTRANSFERASE FIBRILLARIN"/>
    <property type="match status" value="1"/>
</dbReference>
<feature type="binding site" evidence="7">
    <location>
        <begin position="82"/>
        <end position="83"/>
    </location>
    <ligand>
        <name>S-adenosyl-L-methionine</name>
        <dbReference type="ChEBI" id="CHEBI:59789"/>
    </ligand>
</feature>
<dbReference type="GO" id="GO:0008649">
    <property type="term" value="F:rRNA methyltransferase activity"/>
    <property type="evidence" value="ECO:0007669"/>
    <property type="project" value="TreeGrafter"/>
</dbReference>
<dbReference type="Gene3D" id="3.30.200.20">
    <property type="entry name" value="Phosphorylase Kinase, domain 1"/>
    <property type="match status" value="1"/>
</dbReference>
<dbReference type="PRINTS" id="PR00052">
    <property type="entry name" value="FIBRILLARIN"/>
</dbReference>
<evidence type="ECO:0000256" key="7">
    <source>
        <dbReference type="HAMAP-Rule" id="MF_00351"/>
    </source>
</evidence>
<dbReference type="GO" id="GO:0008033">
    <property type="term" value="P:tRNA processing"/>
    <property type="evidence" value="ECO:0007669"/>
    <property type="project" value="UniProtKB-UniRule"/>
</dbReference>
<evidence type="ECO:0000256" key="4">
    <source>
        <dbReference type="ARBA" id="ARBA00022679"/>
    </source>
</evidence>
<keyword evidence="2 7" id="KW-0698">rRNA processing</keyword>
<dbReference type="CDD" id="cd02440">
    <property type="entry name" value="AdoMet_MTases"/>
    <property type="match status" value="1"/>
</dbReference>
<evidence type="ECO:0000256" key="5">
    <source>
        <dbReference type="ARBA" id="ARBA00022694"/>
    </source>
</evidence>
<evidence type="ECO:0000313" key="8">
    <source>
        <dbReference type="EMBL" id="EET90170.1"/>
    </source>
</evidence>
<feature type="binding site" evidence="7">
    <location>
        <begin position="126"/>
        <end position="127"/>
    </location>
    <ligand>
        <name>S-adenosyl-L-methionine</name>
        <dbReference type="ChEBI" id="CHEBI:59789"/>
    </ligand>
</feature>
<dbReference type="InterPro" id="IPR029063">
    <property type="entry name" value="SAM-dependent_MTases_sf"/>
</dbReference>
<dbReference type="GO" id="GO:0000494">
    <property type="term" value="P:box C/D sno(s)RNA 3'-end processing"/>
    <property type="evidence" value="ECO:0007669"/>
    <property type="project" value="TreeGrafter"/>
</dbReference>
<feature type="binding site" evidence="7">
    <location>
        <begin position="101"/>
        <end position="102"/>
    </location>
    <ligand>
        <name>S-adenosyl-L-methionine</name>
        <dbReference type="ChEBI" id="CHEBI:59789"/>
    </ligand>
</feature>
<comment type="subunit">
    <text evidence="7">Interacts with nop5. Component of box C/D small ribonucleoprotein (sRNP) particles that contain rpl7ae, FlpA and nop5, plus a guide RNA.</text>
</comment>
<dbReference type="EC" id="2.1.1.-" evidence="7"/>
<dbReference type="HAMAP" id="MF_00351">
    <property type="entry name" value="RNA_methyltransf_FlpA"/>
    <property type="match status" value="1"/>
</dbReference>
<name>C7DHR8_MICA2</name>
<evidence type="ECO:0000256" key="1">
    <source>
        <dbReference type="ARBA" id="ARBA00010632"/>
    </source>
</evidence>
<evidence type="ECO:0000313" key="9">
    <source>
        <dbReference type="Proteomes" id="UP000332487"/>
    </source>
</evidence>
<keyword evidence="5 7" id="KW-0819">tRNA processing</keyword>
<accession>C7DHR8</accession>
<gene>
    <name evidence="7" type="primary">flpA</name>
    <name evidence="8" type="ORF">UNLARM2_0610</name>
</gene>
<dbReference type="Proteomes" id="UP000332487">
    <property type="component" value="Unassembled WGS sequence"/>
</dbReference>
<dbReference type="PANTHER" id="PTHR10335:SF17">
    <property type="entry name" value="FIBRILLARIN"/>
    <property type="match status" value="1"/>
</dbReference>
<protein>
    <recommendedName>
        <fullName evidence="7">Fibrillarin-like rRNA/tRNA 2'-O-methyltransferase</fullName>
        <ecNumber evidence="7">2.1.1.-</ecNumber>
    </recommendedName>
</protein>